<gene>
    <name evidence="4" type="ORF">MARPO_0117s0036</name>
</gene>
<accession>A0A2R6WAU8</accession>
<reference evidence="5" key="1">
    <citation type="journal article" date="2017" name="Cell">
        <title>Insights into land plant evolution garnered from the Marchantia polymorpha genome.</title>
        <authorList>
            <person name="Bowman J.L."/>
            <person name="Kohchi T."/>
            <person name="Yamato K.T."/>
            <person name="Jenkins J."/>
            <person name="Shu S."/>
            <person name="Ishizaki K."/>
            <person name="Yamaoka S."/>
            <person name="Nishihama R."/>
            <person name="Nakamura Y."/>
            <person name="Berger F."/>
            <person name="Adam C."/>
            <person name="Aki S.S."/>
            <person name="Althoff F."/>
            <person name="Araki T."/>
            <person name="Arteaga-Vazquez M.A."/>
            <person name="Balasubrmanian S."/>
            <person name="Barry K."/>
            <person name="Bauer D."/>
            <person name="Boehm C.R."/>
            <person name="Briginshaw L."/>
            <person name="Caballero-Perez J."/>
            <person name="Catarino B."/>
            <person name="Chen F."/>
            <person name="Chiyoda S."/>
            <person name="Chovatia M."/>
            <person name="Davies K.M."/>
            <person name="Delmans M."/>
            <person name="Demura T."/>
            <person name="Dierschke T."/>
            <person name="Dolan L."/>
            <person name="Dorantes-Acosta A.E."/>
            <person name="Eklund D.M."/>
            <person name="Florent S.N."/>
            <person name="Flores-Sandoval E."/>
            <person name="Fujiyama A."/>
            <person name="Fukuzawa H."/>
            <person name="Galik B."/>
            <person name="Grimanelli D."/>
            <person name="Grimwood J."/>
            <person name="Grossniklaus U."/>
            <person name="Hamada T."/>
            <person name="Haseloff J."/>
            <person name="Hetherington A.J."/>
            <person name="Higo A."/>
            <person name="Hirakawa Y."/>
            <person name="Hundley H.N."/>
            <person name="Ikeda Y."/>
            <person name="Inoue K."/>
            <person name="Inoue S.I."/>
            <person name="Ishida S."/>
            <person name="Jia Q."/>
            <person name="Kakita M."/>
            <person name="Kanazawa T."/>
            <person name="Kawai Y."/>
            <person name="Kawashima T."/>
            <person name="Kennedy M."/>
            <person name="Kinose K."/>
            <person name="Kinoshita T."/>
            <person name="Kohara Y."/>
            <person name="Koide E."/>
            <person name="Komatsu K."/>
            <person name="Kopischke S."/>
            <person name="Kubo M."/>
            <person name="Kyozuka J."/>
            <person name="Lagercrantz U."/>
            <person name="Lin S.S."/>
            <person name="Lindquist E."/>
            <person name="Lipzen A.M."/>
            <person name="Lu C.W."/>
            <person name="De Luna E."/>
            <person name="Martienssen R.A."/>
            <person name="Minamino N."/>
            <person name="Mizutani M."/>
            <person name="Mizutani M."/>
            <person name="Mochizuki N."/>
            <person name="Monte I."/>
            <person name="Mosher R."/>
            <person name="Nagasaki H."/>
            <person name="Nakagami H."/>
            <person name="Naramoto S."/>
            <person name="Nishitani K."/>
            <person name="Ohtani M."/>
            <person name="Okamoto T."/>
            <person name="Okumura M."/>
            <person name="Phillips J."/>
            <person name="Pollak B."/>
            <person name="Reinders A."/>
            <person name="Rovekamp M."/>
            <person name="Sano R."/>
            <person name="Sawa S."/>
            <person name="Schmid M.W."/>
            <person name="Shirakawa M."/>
            <person name="Solano R."/>
            <person name="Spunde A."/>
            <person name="Suetsugu N."/>
            <person name="Sugano S."/>
            <person name="Sugiyama A."/>
            <person name="Sun R."/>
            <person name="Suzuki Y."/>
            <person name="Takenaka M."/>
            <person name="Takezawa D."/>
            <person name="Tomogane H."/>
            <person name="Tsuzuki M."/>
            <person name="Ueda T."/>
            <person name="Umeda M."/>
            <person name="Ward J.M."/>
            <person name="Watanabe Y."/>
            <person name="Yazaki K."/>
            <person name="Yokoyama R."/>
            <person name="Yoshitake Y."/>
            <person name="Yotsui I."/>
            <person name="Zachgo S."/>
            <person name="Schmutz J."/>
        </authorList>
    </citation>
    <scope>NUCLEOTIDE SEQUENCE [LARGE SCALE GENOMIC DNA]</scope>
    <source>
        <strain evidence="5">Tak-1</strain>
    </source>
</reference>
<name>A0A2R6WAU8_MARPO</name>
<feature type="chain" id="PRO_5015318771" description="4Fe-4S ferredoxin-type domain-containing protein" evidence="3">
    <location>
        <begin position="26"/>
        <end position="145"/>
    </location>
</feature>
<evidence type="ECO:0000313" key="4">
    <source>
        <dbReference type="EMBL" id="PTQ30982.1"/>
    </source>
</evidence>
<comment type="similarity">
    <text evidence="1">Belongs to the STIG1 family.</text>
</comment>
<dbReference type="OrthoDB" id="5421723at2759"/>
<proteinExistence type="inferred from homology"/>
<dbReference type="InterPro" id="IPR006969">
    <property type="entry name" value="Stig-like"/>
</dbReference>
<protein>
    <recommendedName>
        <fullName evidence="6">4Fe-4S ferredoxin-type domain-containing protein</fullName>
    </recommendedName>
</protein>
<dbReference type="OMA" id="NRCNDKC"/>
<dbReference type="Proteomes" id="UP000244005">
    <property type="component" value="Unassembled WGS sequence"/>
</dbReference>
<sequence>MDTKVQTILFMASATLLILVLAVNAEDHLDTYANAVSSPASPRGRFLLNVTPRRNTCKYNKSICRQAGSAGPDCCDEVCVDKSTDFNNCGSCGHDCHFGKTCCDGDCVDLQKDEDNCGRCGLVCPRRISTHNRHGRCENGLCDYN</sequence>
<dbReference type="AlphaFoldDB" id="A0A2R6WAU8"/>
<dbReference type="EMBL" id="KZ772789">
    <property type="protein sequence ID" value="PTQ30982.1"/>
    <property type="molecule type" value="Genomic_DNA"/>
</dbReference>
<evidence type="ECO:0000256" key="3">
    <source>
        <dbReference type="SAM" id="SignalP"/>
    </source>
</evidence>
<dbReference type="PANTHER" id="PTHR33227">
    <property type="entry name" value="STIGMA-SPECIFIC STIG1-LIKE PROTEIN 3"/>
    <property type="match status" value="1"/>
</dbReference>
<evidence type="ECO:0000256" key="2">
    <source>
        <dbReference type="ARBA" id="ARBA00022729"/>
    </source>
</evidence>
<feature type="signal peptide" evidence="3">
    <location>
        <begin position="1"/>
        <end position="25"/>
    </location>
</feature>
<dbReference type="PANTHER" id="PTHR33227:SF48">
    <property type="entry name" value="STIGMA-SPECIFIC STIG1-LIKE PROTEIN 4"/>
    <property type="match status" value="1"/>
</dbReference>
<dbReference type="Pfam" id="PF04885">
    <property type="entry name" value="Stig1"/>
    <property type="match status" value="1"/>
</dbReference>
<evidence type="ECO:0000313" key="5">
    <source>
        <dbReference type="Proteomes" id="UP000244005"/>
    </source>
</evidence>
<evidence type="ECO:0000256" key="1">
    <source>
        <dbReference type="ARBA" id="ARBA00006010"/>
    </source>
</evidence>
<organism evidence="4 5">
    <name type="scientific">Marchantia polymorpha</name>
    <name type="common">Common liverwort</name>
    <name type="synonym">Marchantia aquatica</name>
    <dbReference type="NCBI Taxonomy" id="3197"/>
    <lineage>
        <taxon>Eukaryota</taxon>
        <taxon>Viridiplantae</taxon>
        <taxon>Streptophyta</taxon>
        <taxon>Embryophyta</taxon>
        <taxon>Marchantiophyta</taxon>
        <taxon>Marchantiopsida</taxon>
        <taxon>Marchantiidae</taxon>
        <taxon>Marchantiales</taxon>
        <taxon>Marchantiaceae</taxon>
        <taxon>Marchantia</taxon>
    </lineage>
</organism>
<evidence type="ECO:0008006" key="6">
    <source>
        <dbReference type="Google" id="ProtNLM"/>
    </source>
</evidence>
<keyword evidence="5" id="KW-1185">Reference proteome</keyword>
<dbReference type="Gramene" id="Mp5g16700.1">
    <property type="protein sequence ID" value="Mp5g16700.1.cds1"/>
    <property type="gene ID" value="Mp5g16700"/>
</dbReference>
<keyword evidence="2 3" id="KW-0732">Signal</keyword>